<reference evidence="1" key="1">
    <citation type="submission" date="2020-01" db="EMBL/GenBank/DDBJ databases">
        <authorList>
            <consortium name="DOE Joint Genome Institute"/>
            <person name="Haridas S."/>
            <person name="Albert R."/>
            <person name="Binder M."/>
            <person name="Bloem J."/>
            <person name="Labutti K."/>
            <person name="Salamov A."/>
            <person name="Andreopoulos B."/>
            <person name="Baker S.E."/>
            <person name="Barry K."/>
            <person name="Bills G."/>
            <person name="Bluhm B.H."/>
            <person name="Cannon C."/>
            <person name="Castanera R."/>
            <person name="Culley D.E."/>
            <person name="Daum C."/>
            <person name="Ezra D."/>
            <person name="Gonzalez J.B."/>
            <person name="Henrissat B."/>
            <person name="Kuo A."/>
            <person name="Liang C."/>
            <person name="Lipzen A."/>
            <person name="Lutzoni F."/>
            <person name="Magnuson J."/>
            <person name="Mondo S."/>
            <person name="Nolan M."/>
            <person name="Ohm R."/>
            <person name="Pangilinan J."/>
            <person name="Park H.-J."/>
            <person name="Ramirez L."/>
            <person name="Alfaro M."/>
            <person name="Sun H."/>
            <person name="Tritt A."/>
            <person name="Yoshinaga Y."/>
            <person name="Zwiers L.-H."/>
            <person name="Turgeon B.G."/>
            <person name="Goodwin S.B."/>
            <person name="Spatafora J.W."/>
            <person name="Crous P.W."/>
            <person name="Grigoriev I.V."/>
        </authorList>
    </citation>
    <scope>NUCLEOTIDE SEQUENCE</scope>
    <source>
        <strain evidence="1">CBS 394.84</strain>
    </source>
</reference>
<evidence type="ECO:0000313" key="1">
    <source>
        <dbReference type="EMBL" id="KAF1840078.1"/>
    </source>
</evidence>
<accession>A0A9P4G6S6</accession>
<evidence type="ECO:0000313" key="2">
    <source>
        <dbReference type="Proteomes" id="UP000800039"/>
    </source>
</evidence>
<evidence type="ECO:0008006" key="3">
    <source>
        <dbReference type="Google" id="ProtNLM"/>
    </source>
</evidence>
<comment type="caution">
    <text evidence="1">The sequence shown here is derived from an EMBL/GenBank/DDBJ whole genome shotgun (WGS) entry which is preliminary data.</text>
</comment>
<dbReference type="AlphaFoldDB" id="A0A9P4G6S6"/>
<organism evidence="1 2">
    <name type="scientific">Cucurbitaria berberidis CBS 394.84</name>
    <dbReference type="NCBI Taxonomy" id="1168544"/>
    <lineage>
        <taxon>Eukaryota</taxon>
        <taxon>Fungi</taxon>
        <taxon>Dikarya</taxon>
        <taxon>Ascomycota</taxon>
        <taxon>Pezizomycotina</taxon>
        <taxon>Dothideomycetes</taxon>
        <taxon>Pleosporomycetidae</taxon>
        <taxon>Pleosporales</taxon>
        <taxon>Pleosporineae</taxon>
        <taxon>Cucurbitariaceae</taxon>
        <taxon>Cucurbitaria</taxon>
    </lineage>
</organism>
<dbReference type="GeneID" id="63846891"/>
<dbReference type="InterPro" id="IPR011008">
    <property type="entry name" value="Dimeric_a/b-barrel"/>
</dbReference>
<dbReference type="SUPFAM" id="SSF54909">
    <property type="entry name" value="Dimeric alpha+beta barrel"/>
    <property type="match status" value="1"/>
</dbReference>
<sequence length="230" mass="26187">MARGVLWVSSRVVNGERLADDKFCDWYENTHIQEALVLSGVPSAARYEALKPQPDAKAYSNEAPWLNICPFPDIEFRNSDEFKSITASEELVESIYKNVRFDIRFYKEVQVFENEGVKKGPATFIISAALEPPASPEAHKDFDAWYREEHVALLSRAPGFVRSRRYEFVEGTILDRFVPTAANAPRYLALWEFQGDVLPVMGGLVKEEVGLYVLKREYPESEWGSVGVEK</sequence>
<dbReference type="RefSeq" id="XP_040782641.1">
    <property type="nucleotide sequence ID" value="XM_040929639.1"/>
</dbReference>
<dbReference type="EMBL" id="ML976620">
    <property type="protein sequence ID" value="KAF1840078.1"/>
    <property type="molecule type" value="Genomic_DNA"/>
</dbReference>
<name>A0A9P4G6S6_9PLEO</name>
<protein>
    <recommendedName>
        <fullName evidence="3">EthD domain-containing protein</fullName>
    </recommendedName>
</protein>
<keyword evidence="2" id="KW-1185">Reference proteome</keyword>
<dbReference type="OrthoDB" id="2851338at2759"/>
<proteinExistence type="predicted"/>
<dbReference type="Proteomes" id="UP000800039">
    <property type="component" value="Unassembled WGS sequence"/>
</dbReference>
<gene>
    <name evidence="1" type="ORF">K460DRAFT_296455</name>
</gene>